<dbReference type="Pfam" id="PF00892">
    <property type="entry name" value="EamA"/>
    <property type="match status" value="2"/>
</dbReference>
<keyword evidence="4 6" id="KW-1133">Transmembrane helix</keyword>
<name>A0A327Y0E5_9RHOB</name>
<evidence type="ECO:0000256" key="2">
    <source>
        <dbReference type="ARBA" id="ARBA00009853"/>
    </source>
</evidence>
<dbReference type="GO" id="GO:0016020">
    <property type="term" value="C:membrane"/>
    <property type="evidence" value="ECO:0007669"/>
    <property type="project" value="UniProtKB-SubCell"/>
</dbReference>
<accession>A0A327Y0E5</accession>
<feature type="transmembrane region" description="Helical" evidence="6">
    <location>
        <begin position="163"/>
        <end position="182"/>
    </location>
</feature>
<dbReference type="Proteomes" id="UP000249165">
    <property type="component" value="Unassembled WGS sequence"/>
</dbReference>
<feature type="transmembrane region" description="Helical" evidence="6">
    <location>
        <begin position="47"/>
        <end position="66"/>
    </location>
</feature>
<feature type="transmembrane region" description="Helical" evidence="6">
    <location>
        <begin position="220"/>
        <end position="242"/>
    </location>
</feature>
<comment type="subcellular location">
    <subcellularLocation>
        <location evidence="1">Membrane</location>
        <topology evidence="1">Multi-pass membrane protein</topology>
    </subcellularLocation>
</comment>
<evidence type="ECO:0000256" key="1">
    <source>
        <dbReference type="ARBA" id="ARBA00004141"/>
    </source>
</evidence>
<proteinExistence type="inferred from homology"/>
<protein>
    <submittedName>
        <fullName evidence="8">EamA domain-containing membrane protein RarD</fullName>
    </submittedName>
</protein>
<comment type="caution">
    <text evidence="8">The sequence shown here is derived from an EMBL/GenBank/DDBJ whole genome shotgun (WGS) entry which is preliminary data.</text>
</comment>
<dbReference type="InterPro" id="IPR000620">
    <property type="entry name" value="EamA_dom"/>
</dbReference>
<dbReference type="RefSeq" id="WP_009507338.1">
    <property type="nucleotide sequence ID" value="NZ_LIGK01000097.1"/>
</dbReference>
<feature type="transmembrane region" description="Helical" evidence="6">
    <location>
        <begin position="276"/>
        <end position="294"/>
    </location>
</feature>
<evidence type="ECO:0000256" key="3">
    <source>
        <dbReference type="ARBA" id="ARBA00022692"/>
    </source>
</evidence>
<keyword evidence="3 6" id="KW-0812">Transmembrane</keyword>
<reference evidence="8 9" key="1">
    <citation type="submission" date="2018-06" db="EMBL/GenBank/DDBJ databases">
        <title>Genomic Encyclopedia of Archaeal and Bacterial Type Strains, Phase II (KMG-II): from individual species to whole genera.</title>
        <authorList>
            <person name="Goeker M."/>
        </authorList>
    </citation>
    <scope>NUCLEOTIDE SEQUENCE [LARGE SCALE GENOMIC DNA]</scope>
    <source>
        <strain evidence="8 9">DSM 22011</strain>
    </source>
</reference>
<gene>
    <name evidence="8" type="ORF">ATI53_103446</name>
</gene>
<sequence>MTYATMKPNLAGSNLTGVFWAFLGVGLFGFIYISGRLSGGGISAGQLIWFRYVGALIAMTLWITIFPSERAKVRSRQVPVHGLRAMAGGGGGMAAIYAASHMSVTSATAIGLLDGLFVIILGVVLLGERFSAKQWAAAALCLLGAAVVVLASGAATVRLEDMLPASAALLGAFLVATESIMIKKLARSETSVSVLFYVSLFGTVLFSVPAAASWNSLGPAAIGLLLLLGPIALAGQLCNIFAFRRSDAALIGPIRYTWIIWGALFGWLFFGEIPLAATWGGMVLILCGGCYLAFSRNRKPMQ</sequence>
<evidence type="ECO:0000313" key="9">
    <source>
        <dbReference type="Proteomes" id="UP000249165"/>
    </source>
</evidence>
<keyword evidence="5 6" id="KW-0472">Membrane</keyword>
<organism evidence="8 9">
    <name type="scientific">Salipiger aestuarii</name>
    <dbReference type="NCBI Taxonomy" id="568098"/>
    <lineage>
        <taxon>Bacteria</taxon>
        <taxon>Pseudomonadati</taxon>
        <taxon>Pseudomonadota</taxon>
        <taxon>Alphaproteobacteria</taxon>
        <taxon>Rhodobacterales</taxon>
        <taxon>Roseobacteraceae</taxon>
        <taxon>Salipiger</taxon>
    </lineage>
</organism>
<feature type="domain" description="EamA" evidence="7">
    <location>
        <begin position="16"/>
        <end position="149"/>
    </location>
</feature>
<evidence type="ECO:0000256" key="4">
    <source>
        <dbReference type="ARBA" id="ARBA00022989"/>
    </source>
</evidence>
<feature type="transmembrane region" description="Helical" evidence="6">
    <location>
        <begin position="254"/>
        <end position="270"/>
    </location>
</feature>
<feature type="transmembrane region" description="Helical" evidence="6">
    <location>
        <begin position="194"/>
        <end position="214"/>
    </location>
</feature>
<dbReference type="PANTHER" id="PTHR22911">
    <property type="entry name" value="ACYL-MALONYL CONDENSING ENZYME-RELATED"/>
    <property type="match status" value="1"/>
</dbReference>
<feature type="transmembrane region" description="Helical" evidence="6">
    <location>
        <begin position="12"/>
        <end position="35"/>
    </location>
</feature>
<dbReference type="EMBL" id="QLMG01000034">
    <property type="protein sequence ID" value="RAK13842.1"/>
    <property type="molecule type" value="Genomic_DNA"/>
</dbReference>
<evidence type="ECO:0000256" key="6">
    <source>
        <dbReference type="SAM" id="Phobius"/>
    </source>
</evidence>
<dbReference type="SUPFAM" id="SSF103481">
    <property type="entry name" value="Multidrug resistance efflux transporter EmrE"/>
    <property type="match status" value="2"/>
</dbReference>
<dbReference type="OrthoDB" id="8478051at2"/>
<dbReference type="PANTHER" id="PTHR22911:SF6">
    <property type="entry name" value="SOLUTE CARRIER FAMILY 35 MEMBER G1"/>
    <property type="match status" value="1"/>
</dbReference>
<dbReference type="AlphaFoldDB" id="A0A327Y0E5"/>
<dbReference type="InterPro" id="IPR037185">
    <property type="entry name" value="EmrE-like"/>
</dbReference>
<comment type="similarity">
    <text evidence="2">Belongs to the drug/metabolite transporter (DMT) superfamily. 10 TMS drug/metabolite exporter (DME) (TC 2.A.7.3) family.</text>
</comment>
<evidence type="ECO:0000313" key="8">
    <source>
        <dbReference type="EMBL" id="RAK13842.1"/>
    </source>
</evidence>
<feature type="transmembrane region" description="Helical" evidence="6">
    <location>
        <begin position="135"/>
        <end position="157"/>
    </location>
</feature>
<feature type="transmembrane region" description="Helical" evidence="6">
    <location>
        <begin position="78"/>
        <end position="98"/>
    </location>
</feature>
<evidence type="ECO:0000256" key="5">
    <source>
        <dbReference type="ARBA" id="ARBA00023136"/>
    </source>
</evidence>
<feature type="domain" description="EamA" evidence="7">
    <location>
        <begin position="166"/>
        <end position="288"/>
    </location>
</feature>
<keyword evidence="9" id="KW-1185">Reference proteome</keyword>
<evidence type="ECO:0000259" key="7">
    <source>
        <dbReference type="Pfam" id="PF00892"/>
    </source>
</evidence>
<feature type="transmembrane region" description="Helical" evidence="6">
    <location>
        <begin position="104"/>
        <end position="126"/>
    </location>
</feature>